<dbReference type="InterPro" id="IPR007691">
    <property type="entry name" value="LpxD"/>
</dbReference>
<dbReference type="Gene3D" id="3.40.1390.10">
    <property type="entry name" value="MurE/MurF, N-terminal domain"/>
    <property type="match status" value="1"/>
</dbReference>
<keyword evidence="1 7" id="KW-0444">Lipid biosynthesis</keyword>
<dbReference type="EC" id="2.3.1.191" evidence="7"/>
<feature type="domain" description="UDP-3-O-[3-hydroxymyristoyl] glucosamine N-acyltransferase non-repeat region" evidence="8">
    <location>
        <begin position="34"/>
        <end position="101"/>
    </location>
</feature>
<dbReference type="InterPro" id="IPR011004">
    <property type="entry name" value="Trimer_LpxA-like_sf"/>
</dbReference>
<dbReference type="GO" id="GO:0103118">
    <property type="term" value="F:UDP-3-O-[(3R)-3-hydroxyacyl]-glucosamine N-acyltransferase activity"/>
    <property type="evidence" value="ECO:0007669"/>
    <property type="project" value="UniProtKB-EC"/>
</dbReference>
<dbReference type="GO" id="GO:0016410">
    <property type="term" value="F:N-acyltransferase activity"/>
    <property type="evidence" value="ECO:0007669"/>
    <property type="project" value="InterPro"/>
</dbReference>
<keyword evidence="2 7" id="KW-0441">Lipid A biosynthesis</keyword>
<sequence length="352" mass="36001">MSDPIFITPQGGLSLGDVAGACGVSLPEGADPSRPVTGAAPLESAGPSEIAYMDNARYGEALSATRALACLVSPRFAARVPEGTVALVLRDPYRAYAGLLARLYGEAMRPGSLFAAAGISPGAHIHPQARLEDDVRIDPGAVVGPGAEIGSGSVIGPNAVIGPNVRIGRDCSIGAGSTLTHALVGNRVIVHPGARIGQDGFGFAMGPGGHLKVPQIGRVIVQDDVEIGANTTIDRGASRDTVIGEGTKIDNLVQIAHNVVIGRHCVIVSGVGISGSTTLEDYVVLGGQVGVVGHLRIGMGSQIAGSSNVNRDVPPGSRWGGTPAKPVRAWFRELTTLARLAERSGSDSKDEK</sequence>
<dbReference type="OrthoDB" id="9784739at2"/>
<comment type="similarity">
    <text evidence="7">Belongs to the transferase hexapeptide repeat family. LpxD subfamily.</text>
</comment>
<proteinExistence type="inferred from homology"/>
<dbReference type="InterPro" id="IPR001451">
    <property type="entry name" value="Hexapep"/>
</dbReference>
<dbReference type="EMBL" id="FOSV01000002">
    <property type="protein sequence ID" value="SFK54654.1"/>
    <property type="molecule type" value="Genomic_DNA"/>
</dbReference>
<evidence type="ECO:0000259" key="8">
    <source>
        <dbReference type="Pfam" id="PF04613"/>
    </source>
</evidence>
<dbReference type="GO" id="GO:0009245">
    <property type="term" value="P:lipid A biosynthetic process"/>
    <property type="evidence" value="ECO:0007669"/>
    <property type="project" value="UniProtKB-UniRule"/>
</dbReference>
<dbReference type="GO" id="GO:0016020">
    <property type="term" value="C:membrane"/>
    <property type="evidence" value="ECO:0007669"/>
    <property type="project" value="GOC"/>
</dbReference>
<dbReference type="Pfam" id="PF00132">
    <property type="entry name" value="Hexapep"/>
    <property type="match status" value="2"/>
</dbReference>
<evidence type="ECO:0000256" key="2">
    <source>
        <dbReference type="ARBA" id="ARBA00022556"/>
    </source>
</evidence>
<dbReference type="PANTHER" id="PTHR43378:SF2">
    <property type="entry name" value="UDP-3-O-ACYLGLUCOSAMINE N-ACYLTRANSFERASE 1, MITOCHONDRIAL-RELATED"/>
    <property type="match status" value="1"/>
</dbReference>
<evidence type="ECO:0000256" key="1">
    <source>
        <dbReference type="ARBA" id="ARBA00022516"/>
    </source>
</evidence>
<evidence type="ECO:0000313" key="10">
    <source>
        <dbReference type="Proteomes" id="UP000198804"/>
    </source>
</evidence>
<dbReference type="InterPro" id="IPR018357">
    <property type="entry name" value="Hexapep_transf_CS"/>
</dbReference>
<dbReference type="AlphaFoldDB" id="A0A1I4AE65"/>
<dbReference type="SUPFAM" id="SSF51161">
    <property type="entry name" value="Trimeric LpxA-like enzymes"/>
    <property type="match status" value="1"/>
</dbReference>
<protein>
    <recommendedName>
        <fullName evidence="7">UDP-3-O-acylglucosamine N-acyltransferase</fullName>
        <ecNumber evidence="7">2.3.1.191</ecNumber>
    </recommendedName>
</protein>
<dbReference type="RefSeq" id="WP_091942399.1">
    <property type="nucleotide sequence ID" value="NZ_FOSV01000002.1"/>
</dbReference>
<keyword evidence="10" id="KW-1185">Reference proteome</keyword>
<keyword evidence="3 7" id="KW-0808">Transferase</keyword>
<evidence type="ECO:0000313" key="9">
    <source>
        <dbReference type="EMBL" id="SFK54654.1"/>
    </source>
</evidence>
<dbReference type="UniPathway" id="UPA00973"/>
<dbReference type="HAMAP" id="MF_00523">
    <property type="entry name" value="LpxD"/>
    <property type="match status" value="1"/>
</dbReference>
<evidence type="ECO:0000256" key="7">
    <source>
        <dbReference type="HAMAP-Rule" id="MF_00523"/>
    </source>
</evidence>
<evidence type="ECO:0000256" key="3">
    <source>
        <dbReference type="ARBA" id="ARBA00022679"/>
    </source>
</evidence>
<evidence type="ECO:0000256" key="6">
    <source>
        <dbReference type="ARBA" id="ARBA00023315"/>
    </source>
</evidence>
<accession>A0A1I4AE65</accession>
<dbReference type="NCBIfam" id="TIGR01853">
    <property type="entry name" value="lipid_A_lpxD"/>
    <property type="match status" value="1"/>
</dbReference>
<dbReference type="STRING" id="414703.SAMN04488125_102361"/>
<keyword evidence="6 7" id="KW-0012">Acyltransferase</keyword>
<comment type="pathway">
    <text evidence="7">Bacterial outer membrane biogenesis; LPS lipid A biosynthesis.</text>
</comment>
<dbReference type="InterPro" id="IPR020573">
    <property type="entry name" value="UDP_GlcNAc_AcTrfase_non-rep"/>
</dbReference>
<gene>
    <name evidence="7" type="primary">lpxD</name>
    <name evidence="9" type="ORF">SAMN04488125_102361</name>
</gene>
<reference evidence="10" key="1">
    <citation type="submission" date="2016-10" db="EMBL/GenBank/DDBJ databases">
        <authorList>
            <person name="Varghese N."/>
            <person name="Submissions S."/>
        </authorList>
    </citation>
    <scope>NUCLEOTIDE SEQUENCE [LARGE SCALE GENOMIC DNA]</scope>
    <source>
        <strain evidence="10">CGMCC 1.6474</strain>
    </source>
</reference>
<dbReference type="NCBIfam" id="NF002060">
    <property type="entry name" value="PRK00892.1"/>
    <property type="match status" value="1"/>
</dbReference>
<dbReference type="CDD" id="cd03352">
    <property type="entry name" value="LbH_LpxD"/>
    <property type="match status" value="1"/>
</dbReference>
<dbReference type="Proteomes" id="UP000198804">
    <property type="component" value="Unassembled WGS sequence"/>
</dbReference>
<keyword evidence="4 7" id="KW-0677">Repeat</keyword>
<dbReference type="PROSITE" id="PS00101">
    <property type="entry name" value="HEXAPEP_TRANSFERASES"/>
    <property type="match status" value="1"/>
</dbReference>
<comment type="subunit">
    <text evidence="7">Homotrimer.</text>
</comment>
<evidence type="ECO:0000256" key="4">
    <source>
        <dbReference type="ARBA" id="ARBA00022737"/>
    </source>
</evidence>
<organism evidence="9 10">
    <name type="scientific">Methylorubrum salsuginis</name>
    <dbReference type="NCBI Taxonomy" id="414703"/>
    <lineage>
        <taxon>Bacteria</taxon>
        <taxon>Pseudomonadati</taxon>
        <taxon>Pseudomonadota</taxon>
        <taxon>Alphaproteobacteria</taxon>
        <taxon>Hyphomicrobiales</taxon>
        <taxon>Methylobacteriaceae</taxon>
        <taxon>Methylorubrum</taxon>
    </lineage>
</organism>
<keyword evidence="5 7" id="KW-0443">Lipid metabolism</keyword>
<name>A0A1I4AE65_9HYPH</name>
<comment type="function">
    <text evidence="7">Catalyzes the N-acylation of UDP-3-O-acylglucosamine using 3-hydroxyacyl-ACP as the acyl donor. Is involved in the biosynthesis of lipid A, a phosphorylated glycolipid that anchors the lipopolysaccharide to the outer membrane of the cell.</text>
</comment>
<feature type="active site" description="Proton acceptor" evidence="7">
    <location>
        <position position="257"/>
    </location>
</feature>
<evidence type="ECO:0000256" key="5">
    <source>
        <dbReference type="ARBA" id="ARBA00023098"/>
    </source>
</evidence>
<dbReference type="Gene3D" id="2.160.10.10">
    <property type="entry name" value="Hexapeptide repeat proteins"/>
    <property type="match status" value="1"/>
</dbReference>
<dbReference type="Pfam" id="PF04613">
    <property type="entry name" value="LpxD"/>
    <property type="match status" value="1"/>
</dbReference>
<comment type="catalytic activity">
    <reaction evidence="7">
        <text>a UDP-3-O-[(3R)-3-hydroxyacyl]-alpha-D-glucosamine + a (3R)-hydroxyacyl-[ACP] = a UDP-2-N,3-O-bis[(3R)-3-hydroxyacyl]-alpha-D-glucosamine + holo-[ACP] + H(+)</text>
        <dbReference type="Rhea" id="RHEA:53836"/>
        <dbReference type="Rhea" id="RHEA-COMP:9685"/>
        <dbReference type="Rhea" id="RHEA-COMP:9945"/>
        <dbReference type="ChEBI" id="CHEBI:15378"/>
        <dbReference type="ChEBI" id="CHEBI:64479"/>
        <dbReference type="ChEBI" id="CHEBI:78827"/>
        <dbReference type="ChEBI" id="CHEBI:137740"/>
        <dbReference type="ChEBI" id="CHEBI:137748"/>
        <dbReference type="EC" id="2.3.1.191"/>
    </reaction>
</comment>
<dbReference type="PANTHER" id="PTHR43378">
    <property type="entry name" value="UDP-3-O-ACYLGLUCOSAMINE N-ACYLTRANSFERASE"/>
    <property type="match status" value="1"/>
</dbReference>